<evidence type="ECO:0000313" key="6">
    <source>
        <dbReference type="Proteomes" id="UP000306409"/>
    </source>
</evidence>
<dbReference type="OrthoDB" id="1681764at2"/>
<dbReference type="InterPro" id="IPR006645">
    <property type="entry name" value="NGN-like_dom"/>
</dbReference>
<dbReference type="SUPFAM" id="SSF82679">
    <property type="entry name" value="N-utilization substance G protein NusG, N-terminal domain"/>
    <property type="match status" value="1"/>
</dbReference>
<evidence type="ECO:0000256" key="3">
    <source>
        <dbReference type="ARBA" id="ARBA00023163"/>
    </source>
</evidence>
<dbReference type="SUPFAM" id="SSF50104">
    <property type="entry name" value="Translation proteins SH3-like domain"/>
    <property type="match status" value="1"/>
</dbReference>
<keyword evidence="6" id="KW-1185">Reference proteome</keyword>
<reference evidence="5 6" key="1">
    <citation type="submission" date="2020-09" db="EMBL/GenBank/DDBJ databases">
        <title>Characterization and genome sequencing of Ruminiclostridium sp. nov. MA18.</title>
        <authorList>
            <person name="Rettenmaier R."/>
            <person name="Kowollik M.-L."/>
            <person name="Liebl W."/>
            <person name="Zverlov V."/>
        </authorList>
    </citation>
    <scope>NUCLEOTIDE SEQUENCE [LARGE SCALE GENOMIC DNA]</scope>
    <source>
        <strain evidence="5 6">MA18</strain>
    </source>
</reference>
<sequence>MYWYVLFVHTGREFRVEQLIKKRLDSEKFRPFVPLHEKIIKISGIVKKEVSPLFPSYVFIESEVPSQEFIEKVSPLIHNSLDIVHLLKYSDSEIAIREAERKKLLSLYNDNYCIESSKAIIEGDKIYITDGPLIGQESIIKRVDRHKRRAWIEIDLMGDTKLINVAIEIVKKSSQEISLAYK</sequence>
<dbReference type="InterPro" id="IPR036735">
    <property type="entry name" value="NGN_dom_sf"/>
</dbReference>
<keyword evidence="1" id="KW-0889">Transcription antitermination</keyword>
<dbReference type="InterPro" id="IPR008991">
    <property type="entry name" value="Translation_prot_SH3-like_sf"/>
</dbReference>
<dbReference type="RefSeq" id="WP_137696988.1">
    <property type="nucleotide sequence ID" value="NZ_CP061336.1"/>
</dbReference>
<dbReference type="PANTHER" id="PTHR30265:SF4">
    <property type="entry name" value="KOW MOTIF FAMILY PROTEIN, EXPRESSED"/>
    <property type="match status" value="1"/>
</dbReference>
<evidence type="ECO:0000256" key="2">
    <source>
        <dbReference type="ARBA" id="ARBA00023015"/>
    </source>
</evidence>
<accession>A0A4U7JI02</accession>
<dbReference type="EMBL" id="CP061336">
    <property type="protein sequence ID" value="QNU66244.1"/>
    <property type="molecule type" value="Genomic_DNA"/>
</dbReference>
<feature type="domain" description="NusG-like N-terminal" evidence="4">
    <location>
        <begin position="1"/>
        <end position="104"/>
    </location>
</feature>
<organism evidence="5 6">
    <name type="scientific">Ruminiclostridium herbifermentans</name>
    <dbReference type="NCBI Taxonomy" id="2488810"/>
    <lineage>
        <taxon>Bacteria</taxon>
        <taxon>Bacillati</taxon>
        <taxon>Bacillota</taxon>
        <taxon>Clostridia</taxon>
        <taxon>Eubacteriales</taxon>
        <taxon>Oscillospiraceae</taxon>
        <taxon>Ruminiclostridium</taxon>
    </lineage>
</organism>
<keyword evidence="2" id="KW-0805">Transcription regulation</keyword>
<dbReference type="KEGG" id="rher:EHE19_015360"/>
<dbReference type="InterPro" id="IPR014722">
    <property type="entry name" value="Rib_uL2_dom2"/>
</dbReference>
<dbReference type="CDD" id="cd06091">
    <property type="entry name" value="KOW_NusG"/>
    <property type="match status" value="1"/>
</dbReference>
<dbReference type="GO" id="GO:0006354">
    <property type="term" value="P:DNA-templated transcription elongation"/>
    <property type="evidence" value="ECO:0007669"/>
    <property type="project" value="InterPro"/>
</dbReference>
<gene>
    <name evidence="5" type="primary">loaP</name>
    <name evidence="5" type="ORF">EHE19_015360</name>
</gene>
<evidence type="ECO:0000259" key="4">
    <source>
        <dbReference type="Pfam" id="PF02357"/>
    </source>
</evidence>
<dbReference type="CDD" id="cd08000">
    <property type="entry name" value="NGN"/>
    <property type="match status" value="1"/>
</dbReference>
<dbReference type="Proteomes" id="UP000306409">
    <property type="component" value="Chromosome"/>
</dbReference>
<dbReference type="NCBIfam" id="NF033641">
    <property type="entry name" value="antiterm_LoaP"/>
    <property type="match status" value="1"/>
</dbReference>
<proteinExistence type="predicted"/>
<dbReference type="InterPro" id="IPR043425">
    <property type="entry name" value="NusG-like"/>
</dbReference>
<evidence type="ECO:0000313" key="5">
    <source>
        <dbReference type="EMBL" id="QNU66244.1"/>
    </source>
</evidence>
<protein>
    <submittedName>
        <fullName evidence="5">Antiterminator LoaP</fullName>
    </submittedName>
</protein>
<dbReference type="Gene3D" id="2.30.30.30">
    <property type="match status" value="1"/>
</dbReference>
<dbReference type="InterPro" id="IPR047663">
    <property type="entry name" value="Transcription_antiterm_LoaP"/>
</dbReference>
<dbReference type="GO" id="GO:0031564">
    <property type="term" value="P:transcription antitermination"/>
    <property type="evidence" value="ECO:0007669"/>
    <property type="project" value="UniProtKB-KW"/>
</dbReference>
<evidence type="ECO:0000256" key="1">
    <source>
        <dbReference type="ARBA" id="ARBA00022814"/>
    </source>
</evidence>
<dbReference type="Pfam" id="PF02357">
    <property type="entry name" value="NusG"/>
    <property type="match status" value="1"/>
</dbReference>
<dbReference type="AlphaFoldDB" id="A0A4U7JI02"/>
<dbReference type="PANTHER" id="PTHR30265">
    <property type="entry name" value="RHO-INTERACTING TRANSCRIPTION TERMINATION FACTOR NUSG"/>
    <property type="match status" value="1"/>
</dbReference>
<keyword evidence="3" id="KW-0804">Transcription</keyword>
<name>A0A4U7JI02_9FIRM</name>
<dbReference type="Gene3D" id="3.30.70.940">
    <property type="entry name" value="NusG, N-terminal domain"/>
    <property type="match status" value="1"/>
</dbReference>